<evidence type="ECO:0000313" key="2">
    <source>
        <dbReference type="EMBL" id="CAK0810001.1"/>
    </source>
</evidence>
<reference evidence="2" key="1">
    <citation type="submission" date="2023-10" db="EMBL/GenBank/DDBJ databases">
        <authorList>
            <person name="Chen Y."/>
            <person name="Shah S."/>
            <person name="Dougan E. K."/>
            <person name="Thang M."/>
            <person name="Chan C."/>
        </authorList>
    </citation>
    <scope>NUCLEOTIDE SEQUENCE [LARGE SCALE GENOMIC DNA]</scope>
</reference>
<gene>
    <name evidence="2" type="ORF">PCOR1329_LOCUS15096</name>
</gene>
<evidence type="ECO:0000256" key="1">
    <source>
        <dbReference type="SAM" id="MobiDB-lite"/>
    </source>
</evidence>
<feature type="region of interest" description="Disordered" evidence="1">
    <location>
        <begin position="81"/>
        <end position="111"/>
    </location>
</feature>
<keyword evidence="3" id="KW-1185">Reference proteome</keyword>
<feature type="compositionally biased region" description="Polar residues" evidence="1">
    <location>
        <begin position="102"/>
        <end position="111"/>
    </location>
</feature>
<sequence>QAGLSESVDCLRMFPGEGKRPGSALINAVSTERVCKAYPERPPCLPEGPGKPRAAPAAEHAPRRIEVGERCVGNTVEPCASEVSTEAGDASNSPRMERIGCSPSSSAVGPK</sequence>
<protein>
    <submittedName>
        <fullName evidence="2">Uncharacterized protein</fullName>
    </submittedName>
</protein>
<dbReference type="Proteomes" id="UP001189429">
    <property type="component" value="Unassembled WGS sequence"/>
</dbReference>
<evidence type="ECO:0000313" key="3">
    <source>
        <dbReference type="Proteomes" id="UP001189429"/>
    </source>
</evidence>
<accession>A0ABN9QUN5</accession>
<name>A0ABN9QUN5_9DINO</name>
<proteinExistence type="predicted"/>
<comment type="caution">
    <text evidence="2">The sequence shown here is derived from an EMBL/GenBank/DDBJ whole genome shotgun (WGS) entry which is preliminary data.</text>
</comment>
<dbReference type="EMBL" id="CAUYUJ010004548">
    <property type="protein sequence ID" value="CAK0810001.1"/>
    <property type="molecule type" value="Genomic_DNA"/>
</dbReference>
<feature type="non-terminal residue" evidence="2">
    <location>
        <position position="1"/>
    </location>
</feature>
<organism evidence="2 3">
    <name type="scientific">Prorocentrum cordatum</name>
    <dbReference type="NCBI Taxonomy" id="2364126"/>
    <lineage>
        <taxon>Eukaryota</taxon>
        <taxon>Sar</taxon>
        <taxon>Alveolata</taxon>
        <taxon>Dinophyceae</taxon>
        <taxon>Prorocentrales</taxon>
        <taxon>Prorocentraceae</taxon>
        <taxon>Prorocentrum</taxon>
    </lineage>
</organism>
<feature type="region of interest" description="Disordered" evidence="1">
    <location>
        <begin position="40"/>
        <end position="62"/>
    </location>
</feature>